<evidence type="ECO:0000259" key="1">
    <source>
        <dbReference type="Pfam" id="PF22494"/>
    </source>
</evidence>
<reference evidence="2" key="1">
    <citation type="journal article" date="2021" name="Antonie Van Leeuwenhoek">
        <title>Draft genome and description of Waterburya agarophytonicola gen. nov. sp. nov. (Pleurocapsales, Cyanobacteria): a seaweed symbiont.</title>
        <authorList>
            <person name="Bonthond G."/>
            <person name="Shalygin S."/>
            <person name="Bayer T."/>
            <person name="Weinberger F."/>
        </authorList>
    </citation>
    <scope>NUCLEOTIDE SEQUENCE</scope>
    <source>
        <strain evidence="2">KI4</strain>
    </source>
</reference>
<feature type="domain" description="Choice-of-anchor I" evidence="1">
    <location>
        <begin position="20"/>
        <end position="486"/>
    </location>
</feature>
<dbReference type="PANTHER" id="PTHR46928">
    <property type="entry name" value="MESENCHYME-SPECIFIC CELL SURFACE GLYCOPROTEIN"/>
    <property type="match status" value="1"/>
</dbReference>
<dbReference type="Proteomes" id="UP000729733">
    <property type="component" value="Unassembled WGS sequence"/>
</dbReference>
<dbReference type="InterPro" id="IPR011044">
    <property type="entry name" value="Quino_amine_DH_bsu"/>
</dbReference>
<accession>A0A964BPW2</accession>
<gene>
    <name evidence="2" type="ORF">I4641_08930</name>
</gene>
<dbReference type="InterPro" id="IPR055188">
    <property type="entry name" value="Choice_anch_I"/>
</dbReference>
<dbReference type="SUPFAM" id="SSF50969">
    <property type="entry name" value="YVTN repeat-like/Quinoprotein amine dehydrogenase"/>
    <property type="match status" value="1"/>
</dbReference>
<evidence type="ECO:0000313" key="3">
    <source>
        <dbReference type="Proteomes" id="UP000729733"/>
    </source>
</evidence>
<dbReference type="EMBL" id="JADWDC010000016">
    <property type="protein sequence ID" value="MCC0177099.1"/>
    <property type="molecule type" value="Genomic_DNA"/>
</dbReference>
<dbReference type="SUPFAM" id="SSF51120">
    <property type="entry name" value="beta-Roll"/>
    <property type="match status" value="1"/>
</dbReference>
<name>A0A964BPW2_9CYAN</name>
<evidence type="ECO:0000313" key="2">
    <source>
        <dbReference type="EMBL" id="MCC0177099.1"/>
    </source>
</evidence>
<dbReference type="Pfam" id="PF22494">
    <property type="entry name" value="choice_anch_I"/>
    <property type="match status" value="1"/>
</dbReference>
<keyword evidence="3" id="KW-1185">Reference proteome</keyword>
<dbReference type="NCBIfam" id="NF038117">
    <property type="entry name" value="choice_anch_I"/>
    <property type="match status" value="1"/>
</dbReference>
<protein>
    <submittedName>
        <fullName evidence="2">Choice-of-anchor I family protein</fullName>
    </submittedName>
</protein>
<dbReference type="InterPro" id="IPR015943">
    <property type="entry name" value="WD40/YVTN_repeat-like_dom_sf"/>
</dbReference>
<dbReference type="AlphaFoldDB" id="A0A964BPW2"/>
<sequence length="660" mass="69671">MDNSIELTQIGRYDSGIFDEGAAEITAYDSGSQQLFVINGATSTIDILDLSDPTNPTFVNAIDISELGDGINSIAIKDGIVAAAIEGEAAEDLGSIVFFDIEGNVLNQVTVGALPDMVTFTPDGTKVLVANEGEPDGDEPTINPEGSVSIIDISGGIENATITTADFTAYNGKEEELRGQGVRVFPGIDFANDVEPEFITVSPDGTQAFVALQENNAIAVIDLETGEVSDIQGLGLKDYSLEGNGLDANDEDEEINIQNEPVFGLYQPDAIAAYEVDGETYYVTANEGDARDEDERIEDLELDPDAFPNAEELQSEENLGRLEVSTIDGDTDGDGDFDQLVSYGGRSFSIRDAHGNLVFDSGDDFAHITAEQVPELFNSNGTLDSFDSRSDAKGAEPEGVVVGEVDGTPYAFVGLERTGGIMVYDIGDPANSEFVQYINPIDEETGDALDLAPEGLQFIPADDSPNSEPLLTVSNEVSGTVSIYQIDLSTDGGENPSPTFEPIFGTTESETIEITGSNGLVFAGGGDDLIDLSTVEGGNRIYGGSGSDTIILGENDRIFADDGDDRIFALSGGGNSINGNLGADQFWIANAEIPDSPNRIKDFTSGEDVIGIAGLGIGFDDLDITQTDMGALISTDGNDLAIVTNTPDGFLSHPEHFVFA</sequence>
<comment type="caution">
    <text evidence="2">The sequence shown here is derived from an EMBL/GenBank/DDBJ whole genome shotgun (WGS) entry which is preliminary data.</text>
</comment>
<dbReference type="Gene3D" id="2.130.10.10">
    <property type="entry name" value="YVTN repeat-like/Quinoprotein amine dehydrogenase"/>
    <property type="match status" value="1"/>
</dbReference>
<dbReference type="InterPro" id="IPR052956">
    <property type="entry name" value="Mesenchyme-surface_protein"/>
</dbReference>
<proteinExistence type="predicted"/>
<organism evidence="2 3">
    <name type="scientific">Waterburya agarophytonicola KI4</name>
    <dbReference type="NCBI Taxonomy" id="2874699"/>
    <lineage>
        <taxon>Bacteria</taxon>
        <taxon>Bacillati</taxon>
        <taxon>Cyanobacteriota</taxon>
        <taxon>Cyanophyceae</taxon>
        <taxon>Pleurocapsales</taxon>
        <taxon>Hyellaceae</taxon>
        <taxon>Waterburya</taxon>
        <taxon>Waterburya agarophytonicola</taxon>
    </lineage>
</organism>
<dbReference type="RefSeq" id="WP_229640136.1">
    <property type="nucleotide sequence ID" value="NZ_JADWDC010000016.1"/>
</dbReference>
<dbReference type="Gene3D" id="2.150.10.10">
    <property type="entry name" value="Serralysin-like metalloprotease, C-terminal"/>
    <property type="match status" value="1"/>
</dbReference>
<dbReference type="InterPro" id="IPR011049">
    <property type="entry name" value="Serralysin-like_metalloprot_C"/>
</dbReference>
<dbReference type="PANTHER" id="PTHR46928:SF1">
    <property type="entry name" value="MESENCHYME-SPECIFIC CELL SURFACE GLYCOPROTEIN"/>
    <property type="match status" value="1"/>
</dbReference>